<gene>
    <name evidence="6" type="ORF">CXR34_16960</name>
</gene>
<dbReference type="InterPro" id="IPR008920">
    <property type="entry name" value="TF_FadR/GntR_C"/>
</dbReference>
<sequence length="235" mass="25076">MSDTLSPIELTSGMILSDEIYARIGAAIADGTFPPGHRLRDVELARQLGVSRTPVREALQRLERFGLVEIAVGRYTRVTAPDDALRRDTGEFAAYFLGNAVNLAVSRCSDEDLADIVGTVDAALAGIDAGEPAAVFAAASALGLLATRATGNGVFLTIIRETSIVVQRNLRGWSGVVARPAPRRENWQRLRDRIAARDAVGAEQAIRTLYGVTPGAAPANRERGDQRGPNVDSAE</sequence>
<dbReference type="InterPro" id="IPR000485">
    <property type="entry name" value="AsnC-type_HTH_dom"/>
</dbReference>
<feature type="region of interest" description="Disordered" evidence="4">
    <location>
        <begin position="213"/>
        <end position="235"/>
    </location>
</feature>
<dbReference type="Proteomes" id="UP000233276">
    <property type="component" value="Chromosome"/>
</dbReference>
<evidence type="ECO:0000313" key="7">
    <source>
        <dbReference type="Proteomes" id="UP000233276"/>
    </source>
</evidence>
<evidence type="ECO:0000256" key="1">
    <source>
        <dbReference type="ARBA" id="ARBA00023015"/>
    </source>
</evidence>
<dbReference type="Pfam" id="PF00392">
    <property type="entry name" value="GntR"/>
    <property type="match status" value="1"/>
</dbReference>
<dbReference type="InterPro" id="IPR000524">
    <property type="entry name" value="Tscrpt_reg_HTH_GntR"/>
</dbReference>
<protein>
    <submittedName>
        <fullName evidence="6">GntR family transcriptional regulator</fullName>
    </submittedName>
</protein>
<evidence type="ECO:0000256" key="4">
    <source>
        <dbReference type="SAM" id="MobiDB-lite"/>
    </source>
</evidence>
<dbReference type="EMBL" id="CP025299">
    <property type="protein sequence ID" value="AUG30988.1"/>
    <property type="molecule type" value="Genomic_DNA"/>
</dbReference>
<dbReference type="PANTHER" id="PTHR43537:SF5">
    <property type="entry name" value="UXU OPERON TRANSCRIPTIONAL REGULATOR"/>
    <property type="match status" value="1"/>
</dbReference>
<dbReference type="KEGG" id="mhos:CXR34_16960"/>
<dbReference type="Gene3D" id="1.10.10.10">
    <property type="entry name" value="Winged helix-like DNA-binding domain superfamily/Winged helix DNA-binding domain"/>
    <property type="match status" value="1"/>
</dbReference>
<keyword evidence="3" id="KW-0804">Transcription</keyword>
<evidence type="ECO:0000256" key="2">
    <source>
        <dbReference type="ARBA" id="ARBA00023125"/>
    </source>
</evidence>
<dbReference type="SUPFAM" id="SSF46785">
    <property type="entry name" value="Winged helix' DNA-binding domain"/>
    <property type="match status" value="1"/>
</dbReference>
<dbReference type="RefSeq" id="WP_101307091.1">
    <property type="nucleotide sequence ID" value="NZ_CP025299.1"/>
</dbReference>
<dbReference type="InterPro" id="IPR036390">
    <property type="entry name" value="WH_DNA-bd_sf"/>
</dbReference>
<dbReference type="SMART" id="SM00345">
    <property type="entry name" value="HTH_GNTR"/>
    <property type="match status" value="1"/>
</dbReference>
<keyword evidence="2" id="KW-0238">DNA-binding</keyword>
<dbReference type="PROSITE" id="PS50949">
    <property type="entry name" value="HTH_GNTR"/>
    <property type="match status" value="1"/>
</dbReference>
<evidence type="ECO:0000259" key="5">
    <source>
        <dbReference type="PROSITE" id="PS50949"/>
    </source>
</evidence>
<accession>A0A2K9DRF6</accession>
<dbReference type="PRINTS" id="PR00033">
    <property type="entry name" value="HTHASNC"/>
</dbReference>
<evidence type="ECO:0000256" key="3">
    <source>
        <dbReference type="ARBA" id="ARBA00023163"/>
    </source>
</evidence>
<dbReference type="AlphaFoldDB" id="A0A2K9DRF6"/>
<feature type="domain" description="HTH gntR-type" evidence="5">
    <location>
        <begin position="14"/>
        <end position="81"/>
    </location>
</feature>
<dbReference type="Gene3D" id="1.20.120.530">
    <property type="entry name" value="GntR ligand-binding domain-like"/>
    <property type="match status" value="1"/>
</dbReference>
<proteinExistence type="predicted"/>
<dbReference type="CDD" id="cd07377">
    <property type="entry name" value="WHTH_GntR"/>
    <property type="match status" value="1"/>
</dbReference>
<dbReference type="Pfam" id="PF07729">
    <property type="entry name" value="FCD"/>
    <property type="match status" value="1"/>
</dbReference>
<evidence type="ECO:0000313" key="6">
    <source>
        <dbReference type="EMBL" id="AUG30988.1"/>
    </source>
</evidence>
<dbReference type="PRINTS" id="PR00035">
    <property type="entry name" value="HTHGNTR"/>
</dbReference>
<dbReference type="GO" id="GO:0043565">
    <property type="term" value="F:sequence-specific DNA binding"/>
    <property type="evidence" value="ECO:0007669"/>
    <property type="project" value="InterPro"/>
</dbReference>
<keyword evidence="1" id="KW-0805">Transcription regulation</keyword>
<dbReference type="GO" id="GO:0003700">
    <property type="term" value="F:DNA-binding transcription factor activity"/>
    <property type="evidence" value="ECO:0007669"/>
    <property type="project" value="InterPro"/>
</dbReference>
<organism evidence="6 7">
    <name type="scientific">Microbacterium hominis</name>
    <dbReference type="NCBI Taxonomy" id="162426"/>
    <lineage>
        <taxon>Bacteria</taxon>
        <taxon>Bacillati</taxon>
        <taxon>Actinomycetota</taxon>
        <taxon>Actinomycetes</taxon>
        <taxon>Micrococcales</taxon>
        <taxon>Microbacteriaceae</taxon>
        <taxon>Microbacterium</taxon>
    </lineage>
</organism>
<name>A0A2K9DRF6_9MICO</name>
<reference evidence="6 7" key="1">
    <citation type="submission" date="2017-12" db="EMBL/GenBank/DDBJ databases">
        <title>Isolation and characterization of estrogens degradatiion strain Microbacterium hominis SJTG1.</title>
        <authorList>
            <person name="Xiong W."/>
            <person name="Yin C."/>
            <person name="Zheng D."/>
            <person name="Liang R."/>
        </authorList>
    </citation>
    <scope>NUCLEOTIDE SEQUENCE [LARGE SCALE GENOMIC DNA]</scope>
    <source>
        <strain evidence="6 7">SJTG1</strain>
    </source>
</reference>
<dbReference type="PANTHER" id="PTHR43537">
    <property type="entry name" value="TRANSCRIPTIONAL REGULATOR, GNTR FAMILY"/>
    <property type="match status" value="1"/>
</dbReference>
<dbReference type="SUPFAM" id="SSF48008">
    <property type="entry name" value="GntR ligand-binding domain-like"/>
    <property type="match status" value="1"/>
</dbReference>
<dbReference type="InterPro" id="IPR011711">
    <property type="entry name" value="GntR_C"/>
</dbReference>
<dbReference type="InterPro" id="IPR036388">
    <property type="entry name" value="WH-like_DNA-bd_sf"/>
</dbReference>